<evidence type="ECO:0000313" key="3">
    <source>
        <dbReference type="Proteomes" id="UP000182658"/>
    </source>
</evidence>
<keyword evidence="1" id="KW-0378">Hydrolase</keyword>
<dbReference type="InterPro" id="IPR029058">
    <property type="entry name" value="AB_hydrolase_fold"/>
</dbReference>
<name>A0A1J7JXI0_9PEZI</name>
<evidence type="ECO:0000313" key="2">
    <source>
        <dbReference type="EMBL" id="OIW34800.1"/>
    </source>
</evidence>
<dbReference type="PANTHER" id="PTHR31591:SF1">
    <property type="entry name" value="UPF0613 PROTEIN PB24D3.06C"/>
    <property type="match status" value="1"/>
</dbReference>
<accession>A0A1J7JXI0</accession>
<dbReference type="Gene3D" id="3.40.50.1820">
    <property type="entry name" value="alpha/beta hydrolase"/>
    <property type="match status" value="1"/>
</dbReference>
<dbReference type="InterPro" id="IPR019826">
    <property type="entry name" value="Carboxylesterase_B_AS"/>
</dbReference>
<organism evidence="2 3">
    <name type="scientific">Coniochaeta ligniaria NRRL 30616</name>
    <dbReference type="NCBI Taxonomy" id="1408157"/>
    <lineage>
        <taxon>Eukaryota</taxon>
        <taxon>Fungi</taxon>
        <taxon>Dikarya</taxon>
        <taxon>Ascomycota</taxon>
        <taxon>Pezizomycotina</taxon>
        <taxon>Sordariomycetes</taxon>
        <taxon>Sordariomycetidae</taxon>
        <taxon>Coniochaetales</taxon>
        <taxon>Coniochaetaceae</taxon>
        <taxon>Coniochaeta</taxon>
    </lineage>
</organism>
<proteinExistence type="predicted"/>
<gene>
    <name evidence="2" type="ORF">CONLIGDRAFT_588333</name>
</gene>
<reference evidence="2 3" key="1">
    <citation type="submission" date="2016-10" db="EMBL/GenBank/DDBJ databases">
        <title>Draft genome sequence of Coniochaeta ligniaria NRRL30616, a lignocellulolytic fungus for bioabatement of inhibitors in plant biomass hydrolysates.</title>
        <authorList>
            <consortium name="DOE Joint Genome Institute"/>
            <person name="Jimenez D.J."/>
            <person name="Hector R.E."/>
            <person name="Riley R."/>
            <person name="Sun H."/>
            <person name="Grigoriev I.V."/>
            <person name="Van Elsas J.D."/>
            <person name="Nichols N.N."/>
        </authorList>
    </citation>
    <scope>NUCLEOTIDE SEQUENCE [LARGE SCALE GENOMIC DNA]</scope>
    <source>
        <strain evidence="2 3">NRRL 30616</strain>
    </source>
</reference>
<dbReference type="Pfam" id="PF08538">
    <property type="entry name" value="DUF1749"/>
    <property type="match status" value="1"/>
</dbReference>
<dbReference type="InterPro" id="IPR013744">
    <property type="entry name" value="SidJ"/>
</dbReference>
<dbReference type="PROSITE" id="PS00122">
    <property type="entry name" value="CARBOXYLESTERASE_B_1"/>
    <property type="match status" value="1"/>
</dbReference>
<evidence type="ECO:0000256" key="1">
    <source>
        <dbReference type="ARBA" id="ARBA00022801"/>
    </source>
</evidence>
<dbReference type="PANTHER" id="PTHR31591">
    <property type="entry name" value="UPF0613 PROTEIN PB24D3.06C"/>
    <property type="match status" value="1"/>
</dbReference>
<protein>
    <submittedName>
        <fullName evidence="2">DUF1749-domain-containing protein</fullName>
    </submittedName>
</protein>
<dbReference type="InParanoid" id="A0A1J7JXI0"/>
<dbReference type="OrthoDB" id="10034502at2759"/>
<keyword evidence="3" id="KW-1185">Reference proteome</keyword>
<dbReference type="Proteomes" id="UP000182658">
    <property type="component" value="Unassembled WGS sequence"/>
</dbReference>
<sequence length="354" mass="38929">MGSKFWPKGGLPGILHHYTETLVTFEYTPSPTAHQPHSLLFIGGLGDGLATTSYTVDLVRALAQTEWSFFTLNLTSSYQSWGLGHLDRDTDEIAQAARYIKEYKKSKFGGDGGKIVLMGHSTGSQCVLHYLSRPNPHDSKPAFDPDLEHVLRLPVDGAIMQAPVSDREAILWVLQHGFKGRSAAEVQAVWDELGVLAKEAVAKGGKEVDTVLPLWMTAYIYPTDTPISARRFLSLFSPDSPGSPGEDDMFSSDLGDEEFEKSFGAVGRRGLLRHRLMVLISGADQAVPDWVDKEKLLARWKAAADREGERRVWDPNSGLIPGASHALSNDDQAEPRKFLVGRVLGYLQGAEDVQ</sequence>
<dbReference type="SUPFAM" id="SSF53474">
    <property type="entry name" value="alpha/beta-Hydrolases"/>
    <property type="match status" value="1"/>
</dbReference>
<dbReference type="AlphaFoldDB" id="A0A1J7JXI0"/>
<dbReference type="GO" id="GO:0016787">
    <property type="term" value="F:hydrolase activity"/>
    <property type="evidence" value="ECO:0007669"/>
    <property type="project" value="UniProtKB-KW"/>
</dbReference>
<dbReference type="EMBL" id="KV875093">
    <property type="protein sequence ID" value="OIW34800.1"/>
    <property type="molecule type" value="Genomic_DNA"/>
</dbReference>